<organism evidence="1 2">
    <name type="scientific">Plectus sambesii</name>
    <dbReference type="NCBI Taxonomy" id="2011161"/>
    <lineage>
        <taxon>Eukaryota</taxon>
        <taxon>Metazoa</taxon>
        <taxon>Ecdysozoa</taxon>
        <taxon>Nematoda</taxon>
        <taxon>Chromadorea</taxon>
        <taxon>Plectida</taxon>
        <taxon>Plectina</taxon>
        <taxon>Plectoidea</taxon>
        <taxon>Plectidae</taxon>
        <taxon>Plectus</taxon>
    </lineage>
</organism>
<accession>A0A914WG88</accession>
<reference evidence="2" key="1">
    <citation type="submission" date="2022-11" db="UniProtKB">
        <authorList>
            <consortium name="WormBaseParasite"/>
        </authorList>
    </citation>
    <scope>IDENTIFICATION</scope>
</reference>
<evidence type="ECO:0000313" key="1">
    <source>
        <dbReference type="Proteomes" id="UP000887566"/>
    </source>
</evidence>
<protein>
    <submittedName>
        <fullName evidence="2">Uncharacterized protein</fullName>
    </submittedName>
</protein>
<name>A0A914WG88_9BILA</name>
<evidence type="ECO:0000313" key="2">
    <source>
        <dbReference type="WBParaSite" id="PSAMB.scaffold405size52690.g5706.t1"/>
    </source>
</evidence>
<sequence>MLPSPCHFHFQFSLIVSLTQEEATMSSQKSIIVLALLVAIAAAAPKGGLIPDSPDAITGGNHGNSTGRDAVDCVALPTNGQCLLCRCTWENNQCVGNTSIC</sequence>
<proteinExistence type="predicted"/>
<dbReference type="WBParaSite" id="PSAMB.scaffold405size52690.g5706.t1">
    <property type="protein sequence ID" value="PSAMB.scaffold405size52690.g5706.t1"/>
    <property type="gene ID" value="PSAMB.scaffold405size52690.g5706"/>
</dbReference>
<keyword evidence="1" id="KW-1185">Reference proteome</keyword>
<dbReference type="Proteomes" id="UP000887566">
    <property type="component" value="Unplaced"/>
</dbReference>
<dbReference type="AlphaFoldDB" id="A0A914WG88"/>